<evidence type="ECO:0000313" key="2">
    <source>
        <dbReference type="EMBL" id="CAK0880706.1"/>
    </source>
</evidence>
<feature type="region of interest" description="Disordered" evidence="1">
    <location>
        <begin position="166"/>
        <end position="191"/>
    </location>
</feature>
<reference evidence="2" key="1">
    <citation type="submission" date="2023-10" db="EMBL/GenBank/DDBJ databases">
        <authorList>
            <person name="Chen Y."/>
            <person name="Shah S."/>
            <person name="Dougan E. K."/>
            <person name="Thang M."/>
            <person name="Chan C."/>
        </authorList>
    </citation>
    <scope>NUCLEOTIDE SEQUENCE [LARGE SCALE GENOMIC DNA]</scope>
</reference>
<dbReference type="EMBL" id="CAUYUJ010018109">
    <property type="protein sequence ID" value="CAK0880706.1"/>
    <property type="molecule type" value="Genomic_DNA"/>
</dbReference>
<accession>A0ABN9W3R2</accession>
<sequence>MSRRTRPGAGRRTSGPAGRSMISSRPAPRSWTPCPRRSLKKVMTDHVLKSDREAIRMICKRIQQEEDAKMAQQRLVQERSTEIRQGFELRTQYNDVLMQMSGQQPTREPRRGHASARRVQELAQPRPAPPVSNVTKDLSDFRGLLHVDHQFALEARFPGMGHDLAAEAMREATQSARATVKQPVQKKQSLS</sequence>
<dbReference type="Proteomes" id="UP001189429">
    <property type="component" value="Unassembled WGS sequence"/>
</dbReference>
<protein>
    <submittedName>
        <fullName evidence="2">Uncharacterized protein</fullName>
    </submittedName>
</protein>
<gene>
    <name evidence="2" type="ORF">PCOR1329_LOCUS63777</name>
</gene>
<evidence type="ECO:0000313" key="3">
    <source>
        <dbReference type="Proteomes" id="UP001189429"/>
    </source>
</evidence>
<proteinExistence type="predicted"/>
<organism evidence="2 3">
    <name type="scientific">Prorocentrum cordatum</name>
    <dbReference type="NCBI Taxonomy" id="2364126"/>
    <lineage>
        <taxon>Eukaryota</taxon>
        <taxon>Sar</taxon>
        <taxon>Alveolata</taxon>
        <taxon>Dinophyceae</taxon>
        <taxon>Prorocentrales</taxon>
        <taxon>Prorocentraceae</taxon>
        <taxon>Prorocentrum</taxon>
    </lineage>
</organism>
<comment type="caution">
    <text evidence="2">The sequence shown here is derived from an EMBL/GenBank/DDBJ whole genome shotgun (WGS) entry which is preliminary data.</text>
</comment>
<evidence type="ECO:0000256" key="1">
    <source>
        <dbReference type="SAM" id="MobiDB-lite"/>
    </source>
</evidence>
<name>A0ABN9W3R2_9DINO</name>
<feature type="region of interest" description="Disordered" evidence="1">
    <location>
        <begin position="1"/>
        <end position="35"/>
    </location>
</feature>
<keyword evidence="3" id="KW-1185">Reference proteome</keyword>
<feature type="non-terminal residue" evidence="2">
    <location>
        <position position="191"/>
    </location>
</feature>
<feature type="region of interest" description="Disordered" evidence="1">
    <location>
        <begin position="101"/>
        <end position="133"/>
    </location>
</feature>